<evidence type="ECO:0000313" key="2">
    <source>
        <dbReference type="EMBL" id="RCK59621.1"/>
    </source>
</evidence>
<feature type="compositionally biased region" description="Polar residues" evidence="1">
    <location>
        <begin position="16"/>
        <end position="33"/>
    </location>
</feature>
<dbReference type="OrthoDB" id="3993307at2759"/>
<protein>
    <submittedName>
        <fullName evidence="2">Uncharacterized protein</fullName>
    </submittedName>
</protein>
<dbReference type="AlphaFoldDB" id="A0A367Y3J6"/>
<evidence type="ECO:0000256" key="1">
    <source>
        <dbReference type="SAM" id="MobiDB-lite"/>
    </source>
</evidence>
<feature type="region of interest" description="Disordered" evidence="1">
    <location>
        <begin position="1"/>
        <end position="65"/>
    </location>
</feature>
<organism evidence="2 3">
    <name type="scientific">Candida viswanathii</name>
    <dbReference type="NCBI Taxonomy" id="5486"/>
    <lineage>
        <taxon>Eukaryota</taxon>
        <taxon>Fungi</taxon>
        <taxon>Dikarya</taxon>
        <taxon>Ascomycota</taxon>
        <taxon>Saccharomycotina</taxon>
        <taxon>Pichiomycetes</taxon>
        <taxon>Debaryomycetaceae</taxon>
        <taxon>Candida/Lodderomyces clade</taxon>
        <taxon>Candida</taxon>
    </lineage>
</organism>
<sequence length="293" mass="33040">MSTTQPITPRKVFGPLSTNNLHTTTNRKVSESTGLVKFSLSPNRQSHTHAHSTTSPTKKSITSPTRQGLTLDVPISAPQDTAQSTPTQTLQDLQLKQRELLDKYLTKQAQLHEYERLVESKKAELLAISRSIEAFKRQEVILLGRGQDVYKQAYVGTQNELSRLKIAESPRRGGGKEDGESPLKKQASFIVSQAIGECNNVKKKASLLFNNQNEELQNLMKTADQKFDLLSRQTSKFFNDNFKIFENNKKLMGSHDVANSSFNVENLDGVIYERSFDEHSLEIDIDDYDSSFE</sequence>
<evidence type="ECO:0000313" key="3">
    <source>
        <dbReference type="Proteomes" id="UP000253472"/>
    </source>
</evidence>
<keyword evidence="3" id="KW-1185">Reference proteome</keyword>
<proteinExistence type="predicted"/>
<reference evidence="2 3" key="1">
    <citation type="submission" date="2018-06" db="EMBL/GenBank/DDBJ databases">
        <title>Whole genome sequencing of Candida tropicalis (genome annotated by CSBL at Korea University).</title>
        <authorList>
            <person name="Ahn J."/>
        </authorList>
    </citation>
    <scope>NUCLEOTIDE SEQUENCE [LARGE SCALE GENOMIC DNA]</scope>
    <source>
        <strain evidence="2 3">ATCC 20962</strain>
    </source>
</reference>
<comment type="caution">
    <text evidence="2">The sequence shown here is derived from an EMBL/GenBank/DDBJ whole genome shotgun (WGS) entry which is preliminary data.</text>
</comment>
<name>A0A367Y3J6_9ASCO</name>
<dbReference type="Proteomes" id="UP000253472">
    <property type="component" value="Unassembled WGS sequence"/>
</dbReference>
<accession>A0A367Y3J6</accession>
<gene>
    <name evidence="2" type="ORF">Cantr_07642</name>
</gene>
<feature type="compositionally biased region" description="Low complexity" evidence="1">
    <location>
        <begin position="51"/>
        <end position="65"/>
    </location>
</feature>
<dbReference type="EMBL" id="QLNQ01000027">
    <property type="protein sequence ID" value="RCK59621.1"/>
    <property type="molecule type" value="Genomic_DNA"/>
</dbReference>